<evidence type="ECO:0000313" key="2">
    <source>
        <dbReference type="Proteomes" id="UP001596302"/>
    </source>
</evidence>
<accession>A0ABW1IYQ6</accession>
<dbReference type="RefSeq" id="WP_379583204.1">
    <property type="nucleotide sequence ID" value="NZ_JBHSQW010000009.1"/>
</dbReference>
<gene>
    <name evidence="1" type="ORF">ACFQE5_04830</name>
</gene>
<proteinExistence type="predicted"/>
<dbReference type="Proteomes" id="UP001596302">
    <property type="component" value="Unassembled WGS sequence"/>
</dbReference>
<comment type="caution">
    <text evidence="1">The sequence shown here is derived from an EMBL/GenBank/DDBJ whole genome shotgun (WGS) entry which is preliminary data.</text>
</comment>
<reference evidence="2" key="1">
    <citation type="journal article" date="2019" name="Int. J. Syst. Evol. Microbiol.">
        <title>The Global Catalogue of Microorganisms (GCM) 10K type strain sequencing project: providing services to taxonomists for standard genome sequencing and annotation.</title>
        <authorList>
            <consortium name="The Broad Institute Genomics Platform"/>
            <consortium name="The Broad Institute Genome Sequencing Center for Infectious Disease"/>
            <person name="Wu L."/>
            <person name="Ma J."/>
        </authorList>
    </citation>
    <scope>NUCLEOTIDE SEQUENCE [LARGE SCALE GENOMIC DNA]</scope>
    <source>
        <strain evidence="2">CCM 8391</strain>
    </source>
</reference>
<dbReference type="EMBL" id="JBHSQW010000009">
    <property type="protein sequence ID" value="MFC5993540.1"/>
    <property type="molecule type" value="Genomic_DNA"/>
</dbReference>
<name>A0ABW1IYQ6_9PSEU</name>
<organism evidence="1 2">
    <name type="scientific">Pseudonocardia hispaniensis</name>
    <dbReference type="NCBI Taxonomy" id="904933"/>
    <lineage>
        <taxon>Bacteria</taxon>
        <taxon>Bacillati</taxon>
        <taxon>Actinomycetota</taxon>
        <taxon>Actinomycetes</taxon>
        <taxon>Pseudonocardiales</taxon>
        <taxon>Pseudonocardiaceae</taxon>
        <taxon>Pseudonocardia</taxon>
    </lineage>
</organism>
<protein>
    <submittedName>
        <fullName evidence="1">Uncharacterized protein</fullName>
    </submittedName>
</protein>
<keyword evidence="2" id="KW-1185">Reference proteome</keyword>
<evidence type="ECO:0000313" key="1">
    <source>
        <dbReference type="EMBL" id="MFC5993540.1"/>
    </source>
</evidence>
<sequence length="61" mass="6989">MTVELVPLTREELLARRRAILREVPDLAELHRRADTHAITPDERDLLIELEEVDFLLGDGG</sequence>